<evidence type="ECO:0000256" key="1">
    <source>
        <dbReference type="ARBA" id="ARBA00005952"/>
    </source>
</evidence>
<sequence length="289" mass="32295">MEGALLQLSSSPSTSSSKLNHRFCLPSSLLNHHSYFLLKPKINTSTSSPFSLKCSLRGSTLALDKVEASVIGITDNSSSSFPKVDKAGRFCSPRAARELALSIIYASCLEGLDPVRLFEKRMNERREAGYEFDNNKLLEYNHMSFGGPPVVVQTNEEANELLKNIQLESAIEEEVLAAPPKLVYSRLILRFTRKLLVAVRDRWDSHVPAINKVIPPSWQNEPGGKILELSILHLAMSEITMLDTRHQIVINEAVDLAKRFCDGAAPRIINGCLRSFYRDLELEASNKRV</sequence>
<dbReference type="Pfam" id="PF01029">
    <property type="entry name" value="NusB"/>
    <property type="match status" value="1"/>
</dbReference>
<organism evidence="7 8">
    <name type="scientific">Trifolium pratense</name>
    <name type="common">Red clover</name>
    <dbReference type="NCBI Taxonomy" id="57577"/>
    <lineage>
        <taxon>Eukaryota</taxon>
        <taxon>Viridiplantae</taxon>
        <taxon>Streptophyta</taxon>
        <taxon>Embryophyta</taxon>
        <taxon>Tracheophyta</taxon>
        <taxon>Spermatophyta</taxon>
        <taxon>Magnoliopsida</taxon>
        <taxon>eudicotyledons</taxon>
        <taxon>Gunneridae</taxon>
        <taxon>Pentapetalae</taxon>
        <taxon>rosids</taxon>
        <taxon>fabids</taxon>
        <taxon>Fabales</taxon>
        <taxon>Fabaceae</taxon>
        <taxon>Papilionoideae</taxon>
        <taxon>50 kb inversion clade</taxon>
        <taxon>NPAAA clade</taxon>
        <taxon>Hologalegina</taxon>
        <taxon>IRL clade</taxon>
        <taxon>Trifolieae</taxon>
        <taxon>Trifolium</taxon>
    </lineage>
</organism>
<dbReference type="InterPro" id="IPR006027">
    <property type="entry name" value="NusB_RsmB_TIM44"/>
</dbReference>
<feature type="domain" description="NusB/RsmB/TIM44" evidence="6">
    <location>
        <begin position="225"/>
        <end position="278"/>
    </location>
</feature>
<dbReference type="Proteomes" id="UP000236291">
    <property type="component" value="Unassembled WGS sequence"/>
</dbReference>
<proteinExistence type="inferred from homology"/>
<evidence type="ECO:0000256" key="4">
    <source>
        <dbReference type="ARBA" id="ARBA00023015"/>
    </source>
</evidence>
<name>A0A2K3MT58_TRIPR</name>
<comment type="caution">
    <text evidence="7">The sequence shown here is derived from an EMBL/GenBank/DDBJ whole genome shotgun (WGS) entry which is preliminary data.</text>
</comment>
<evidence type="ECO:0000259" key="6">
    <source>
        <dbReference type="Pfam" id="PF01029"/>
    </source>
</evidence>
<comment type="similarity">
    <text evidence="1">Belongs to the NusB family.</text>
</comment>
<dbReference type="InterPro" id="IPR011605">
    <property type="entry name" value="NusB_fam"/>
</dbReference>
<dbReference type="STRING" id="57577.A0A2K3MT58"/>
<dbReference type="GO" id="GO:0006353">
    <property type="term" value="P:DNA-templated transcription termination"/>
    <property type="evidence" value="ECO:0007669"/>
    <property type="project" value="InterPro"/>
</dbReference>
<dbReference type="SUPFAM" id="SSF48013">
    <property type="entry name" value="NusB-like"/>
    <property type="match status" value="1"/>
</dbReference>
<keyword evidence="4" id="KW-0805">Transcription regulation</keyword>
<reference evidence="7 8" key="1">
    <citation type="journal article" date="2014" name="Am. J. Bot.">
        <title>Genome assembly and annotation for red clover (Trifolium pratense; Fabaceae).</title>
        <authorList>
            <person name="Istvanek J."/>
            <person name="Jaros M."/>
            <person name="Krenek A."/>
            <person name="Repkova J."/>
        </authorList>
    </citation>
    <scope>NUCLEOTIDE SEQUENCE [LARGE SCALE GENOMIC DNA]</scope>
    <source>
        <strain evidence="8">cv. Tatra</strain>
        <tissue evidence="7">Young leaves</tissue>
    </source>
</reference>
<dbReference type="Gene3D" id="1.10.940.10">
    <property type="entry name" value="NusB-like"/>
    <property type="match status" value="1"/>
</dbReference>
<dbReference type="GO" id="GO:0003723">
    <property type="term" value="F:RNA binding"/>
    <property type="evidence" value="ECO:0007669"/>
    <property type="project" value="UniProtKB-KW"/>
</dbReference>
<dbReference type="EMBL" id="ASHM01011975">
    <property type="protein sequence ID" value="PNX93936.1"/>
    <property type="molecule type" value="Genomic_DNA"/>
</dbReference>
<evidence type="ECO:0000256" key="3">
    <source>
        <dbReference type="ARBA" id="ARBA00022884"/>
    </source>
</evidence>
<dbReference type="InterPro" id="IPR035926">
    <property type="entry name" value="NusB-like_sf"/>
</dbReference>
<accession>A0A2K3MT58</accession>
<protein>
    <submittedName>
        <fullName evidence="7">Antitermination domain-containing protein</fullName>
    </submittedName>
</protein>
<evidence type="ECO:0000313" key="7">
    <source>
        <dbReference type="EMBL" id="PNX93936.1"/>
    </source>
</evidence>
<dbReference type="GO" id="GO:0009507">
    <property type="term" value="C:chloroplast"/>
    <property type="evidence" value="ECO:0007669"/>
    <property type="project" value="TreeGrafter"/>
</dbReference>
<dbReference type="PANTHER" id="PTHR11078:SF3">
    <property type="entry name" value="ANTITERMINATION NUSB DOMAIN-CONTAINING PROTEIN"/>
    <property type="match status" value="1"/>
</dbReference>
<gene>
    <name evidence="7" type="ORF">L195_g017100</name>
</gene>
<evidence type="ECO:0000256" key="2">
    <source>
        <dbReference type="ARBA" id="ARBA00022814"/>
    </source>
</evidence>
<evidence type="ECO:0000256" key="5">
    <source>
        <dbReference type="ARBA" id="ARBA00023163"/>
    </source>
</evidence>
<keyword evidence="5" id="KW-0804">Transcription</keyword>
<dbReference type="PANTHER" id="PTHR11078">
    <property type="entry name" value="N UTILIZATION SUBSTANCE PROTEIN B-RELATED"/>
    <property type="match status" value="1"/>
</dbReference>
<dbReference type="GO" id="GO:0031564">
    <property type="term" value="P:transcription antitermination"/>
    <property type="evidence" value="ECO:0007669"/>
    <property type="project" value="UniProtKB-KW"/>
</dbReference>
<reference evidence="7 8" key="2">
    <citation type="journal article" date="2017" name="Front. Plant Sci.">
        <title>Gene Classification and Mining of Molecular Markers Useful in Red Clover (Trifolium pratense) Breeding.</title>
        <authorList>
            <person name="Istvanek J."/>
            <person name="Dluhosova J."/>
            <person name="Dluhos P."/>
            <person name="Patkova L."/>
            <person name="Nedelnik J."/>
            <person name="Repkova J."/>
        </authorList>
    </citation>
    <scope>NUCLEOTIDE SEQUENCE [LARGE SCALE GENOMIC DNA]</scope>
    <source>
        <strain evidence="8">cv. Tatra</strain>
        <tissue evidence="7">Young leaves</tissue>
    </source>
</reference>
<keyword evidence="2" id="KW-0889">Transcription antitermination</keyword>
<dbReference type="AlphaFoldDB" id="A0A2K3MT58"/>
<evidence type="ECO:0000313" key="8">
    <source>
        <dbReference type="Proteomes" id="UP000236291"/>
    </source>
</evidence>
<keyword evidence="3" id="KW-0694">RNA-binding</keyword>